<gene>
    <name evidence="4" type="ORF">XENOCAPTIV_012744</name>
</gene>
<protein>
    <submittedName>
        <fullName evidence="4">Uncharacterized protein</fullName>
    </submittedName>
</protein>
<feature type="non-terminal residue" evidence="4">
    <location>
        <position position="1"/>
    </location>
</feature>
<proteinExistence type="predicted"/>
<evidence type="ECO:0000313" key="4">
    <source>
        <dbReference type="EMBL" id="MEQ2210389.1"/>
    </source>
</evidence>
<comment type="caution">
    <text evidence="4">The sequence shown here is derived from an EMBL/GenBank/DDBJ whole genome shotgun (WGS) entry which is preliminary data.</text>
</comment>
<name>A0ABV0RQW4_9TELE</name>
<dbReference type="PANTHER" id="PTHR12610:SF30">
    <property type="entry name" value="SINGLE-STRANDED DNA-BINDING PROTEIN 4"/>
    <property type="match status" value="1"/>
</dbReference>
<reference evidence="4 5" key="1">
    <citation type="submission" date="2021-06" db="EMBL/GenBank/DDBJ databases">
        <authorList>
            <person name="Palmer J.M."/>
        </authorList>
    </citation>
    <scope>NUCLEOTIDE SEQUENCE [LARGE SCALE GENOMIC DNA]</scope>
    <source>
        <strain evidence="4 5">XC_2019</strain>
        <tissue evidence="4">Muscle</tissue>
    </source>
</reference>
<comment type="subcellular location">
    <subcellularLocation>
        <location evidence="1">Nucleus</location>
    </subcellularLocation>
</comment>
<evidence type="ECO:0000313" key="5">
    <source>
        <dbReference type="Proteomes" id="UP001434883"/>
    </source>
</evidence>
<evidence type="ECO:0000256" key="3">
    <source>
        <dbReference type="SAM" id="MobiDB-lite"/>
    </source>
</evidence>
<evidence type="ECO:0000256" key="2">
    <source>
        <dbReference type="ARBA" id="ARBA00023242"/>
    </source>
</evidence>
<dbReference type="PANTHER" id="PTHR12610">
    <property type="entry name" value="SINGLE STRANDED DNA BINDING PROTEIN"/>
    <property type="match status" value="1"/>
</dbReference>
<organism evidence="4 5">
    <name type="scientific">Xenoophorus captivus</name>
    <dbReference type="NCBI Taxonomy" id="1517983"/>
    <lineage>
        <taxon>Eukaryota</taxon>
        <taxon>Metazoa</taxon>
        <taxon>Chordata</taxon>
        <taxon>Craniata</taxon>
        <taxon>Vertebrata</taxon>
        <taxon>Euteleostomi</taxon>
        <taxon>Actinopterygii</taxon>
        <taxon>Neopterygii</taxon>
        <taxon>Teleostei</taxon>
        <taxon>Neoteleostei</taxon>
        <taxon>Acanthomorphata</taxon>
        <taxon>Ovalentaria</taxon>
        <taxon>Atherinomorphae</taxon>
        <taxon>Cyprinodontiformes</taxon>
        <taxon>Goodeidae</taxon>
        <taxon>Xenoophorus</taxon>
    </lineage>
</organism>
<feature type="region of interest" description="Disordered" evidence="3">
    <location>
        <begin position="1"/>
        <end position="57"/>
    </location>
</feature>
<evidence type="ECO:0000256" key="1">
    <source>
        <dbReference type="ARBA" id="ARBA00004123"/>
    </source>
</evidence>
<feature type="compositionally biased region" description="Low complexity" evidence="3">
    <location>
        <begin position="25"/>
        <end position="40"/>
    </location>
</feature>
<sequence>SAAAAPSPVMGNMPPNDAMPGGPMAPGFFQGPPGSQQSPHAQPPPHNPSNPMMGPHGQVRIKHFLSNTPLFPSFPDPHTPASFFPFATCTLSSSFSHP</sequence>
<dbReference type="Proteomes" id="UP001434883">
    <property type="component" value="Unassembled WGS sequence"/>
</dbReference>
<accession>A0ABV0RQW4</accession>
<keyword evidence="5" id="KW-1185">Reference proteome</keyword>
<dbReference type="Pfam" id="PF04503">
    <property type="entry name" value="SSDP"/>
    <property type="match status" value="1"/>
</dbReference>
<keyword evidence="2" id="KW-0539">Nucleus</keyword>
<dbReference type="EMBL" id="JAHRIN010053083">
    <property type="protein sequence ID" value="MEQ2210389.1"/>
    <property type="molecule type" value="Genomic_DNA"/>
</dbReference>